<dbReference type="Gene3D" id="3.40.250.10">
    <property type="entry name" value="Rhodanese-like domain"/>
    <property type="match status" value="2"/>
</dbReference>
<dbReference type="Pfam" id="PF00581">
    <property type="entry name" value="Rhodanese"/>
    <property type="match status" value="2"/>
</dbReference>
<dbReference type="GO" id="GO:0016740">
    <property type="term" value="F:transferase activity"/>
    <property type="evidence" value="ECO:0007669"/>
    <property type="project" value="UniProtKB-KW"/>
</dbReference>
<protein>
    <submittedName>
        <fullName evidence="4">Sulfurtransferase</fullName>
        <ecNumber evidence="4">2.8.1.-</ecNumber>
    </submittedName>
</protein>
<dbReference type="CDD" id="cd01449">
    <property type="entry name" value="TST_Repeat_2"/>
    <property type="match status" value="1"/>
</dbReference>
<keyword evidence="5" id="KW-1185">Reference proteome</keyword>
<feature type="domain" description="Rhodanese" evidence="3">
    <location>
        <begin position="20"/>
        <end position="139"/>
    </location>
</feature>
<evidence type="ECO:0000256" key="1">
    <source>
        <dbReference type="ARBA" id="ARBA00022679"/>
    </source>
</evidence>
<dbReference type="EC" id="2.8.1.-" evidence="4"/>
<accession>A0ABW4YA61</accession>
<name>A0ABW4YA61_9GAMM</name>
<gene>
    <name evidence="4" type="ORF">ACFSJC_12205</name>
</gene>
<proteinExistence type="predicted"/>
<dbReference type="Proteomes" id="UP001597337">
    <property type="component" value="Unassembled WGS sequence"/>
</dbReference>
<dbReference type="PANTHER" id="PTHR11364:SF27">
    <property type="entry name" value="SULFURTRANSFERASE"/>
    <property type="match status" value="1"/>
</dbReference>
<dbReference type="SMART" id="SM00450">
    <property type="entry name" value="RHOD"/>
    <property type="match status" value="2"/>
</dbReference>
<evidence type="ECO:0000313" key="5">
    <source>
        <dbReference type="Proteomes" id="UP001597337"/>
    </source>
</evidence>
<dbReference type="SUPFAM" id="SSF52821">
    <property type="entry name" value="Rhodanese/Cell cycle control phosphatase"/>
    <property type="match status" value="2"/>
</dbReference>
<dbReference type="InterPro" id="IPR045078">
    <property type="entry name" value="TST/MPST-like"/>
</dbReference>
<organism evidence="4 5">
    <name type="scientific">Thiorhodococcus fuscus</name>
    <dbReference type="NCBI Taxonomy" id="527200"/>
    <lineage>
        <taxon>Bacteria</taxon>
        <taxon>Pseudomonadati</taxon>
        <taxon>Pseudomonadota</taxon>
        <taxon>Gammaproteobacteria</taxon>
        <taxon>Chromatiales</taxon>
        <taxon>Chromatiaceae</taxon>
        <taxon>Thiorhodococcus</taxon>
    </lineage>
</organism>
<evidence type="ECO:0000313" key="4">
    <source>
        <dbReference type="EMBL" id="MFD2112604.1"/>
    </source>
</evidence>
<evidence type="ECO:0000256" key="2">
    <source>
        <dbReference type="ARBA" id="ARBA00022737"/>
    </source>
</evidence>
<keyword evidence="2" id="KW-0677">Repeat</keyword>
<dbReference type="PANTHER" id="PTHR11364">
    <property type="entry name" value="THIOSULFATE SULFERTANSFERASE"/>
    <property type="match status" value="1"/>
</dbReference>
<dbReference type="PROSITE" id="PS50206">
    <property type="entry name" value="RHODANESE_3"/>
    <property type="match status" value="2"/>
</dbReference>
<comment type="caution">
    <text evidence="4">The sequence shown here is derived from an EMBL/GenBank/DDBJ whole genome shotgun (WGS) entry which is preliminary data.</text>
</comment>
<evidence type="ECO:0000259" key="3">
    <source>
        <dbReference type="PROSITE" id="PS50206"/>
    </source>
</evidence>
<dbReference type="RefSeq" id="WP_386027037.1">
    <property type="nucleotide sequence ID" value="NZ_JBHUHX010000032.1"/>
</dbReference>
<dbReference type="InterPro" id="IPR001763">
    <property type="entry name" value="Rhodanese-like_dom"/>
</dbReference>
<sequence length="285" mass="30776">MNPTPFYPLIDARTLIEQIQDPNLRVFDCRFSLAEPEFGARVYREGHIPGAYYANLDTHLSSPIGPETGRHPLPDPMRLIDWLGQCGVTSDTRVVVYDDLGGTFAGRLWWLLRWLGHSQVAMLDGGLSAWTEAGGDLSTEIPTADACVFTAAPEDTAWIASDTLVAALATNEVQIIDARAPERFSGEVETTDPVGGHIPGAINLPFTGNLGPDGCFLPPEELRQRFLSAIGEVPPNRVVHSCGSGVTACHNLLAMEVAGLAGSRLYVGSWSEWVRSPDRPVATGL</sequence>
<dbReference type="CDD" id="cd01448">
    <property type="entry name" value="TST_Repeat_1"/>
    <property type="match status" value="1"/>
</dbReference>
<dbReference type="InterPro" id="IPR036873">
    <property type="entry name" value="Rhodanese-like_dom_sf"/>
</dbReference>
<feature type="domain" description="Rhodanese" evidence="3">
    <location>
        <begin position="169"/>
        <end position="282"/>
    </location>
</feature>
<keyword evidence="1 4" id="KW-0808">Transferase</keyword>
<dbReference type="EMBL" id="JBHUHX010000032">
    <property type="protein sequence ID" value="MFD2112604.1"/>
    <property type="molecule type" value="Genomic_DNA"/>
</dbReference>
<reference evidence="5" key="1">
    <citation type="journal article" date="2019" name="Int. J. Syst. Evol. Microbiol.">
        <title>The Global Catalogue of Microorganisms (GCM) 10K type strain sequencing project: providing services to taxonomists for standard genome sequencing and annotation.</title>
        <authorList>
            <consortium name="The Broad Institute Genomics Platform"/>
            <consortium name="The Broad Institute Genome Sequencing Center for Infectious Disease"/>
            <person name="Wu L."/>
            <person name="Ma J."/>
        </authorList>
    </citation>
    <scope>NUCLEOTIDE SEQUENCE [LARGE SCALE GENOMIC DNA]</scope>
    <source>
        <strain evidence="5">KACC 12597</strain>
    </source>
</reference>